<dbReference type="NCBIfam" id="NF033664">
    <property type="entry name" value="PACE_transport"/>
    <property type="match status" value="1"/>
</dbReference>
<feature type="domain" description="Chlorhexidine efflux transporter" evidence="2">
    <location>
        <begin position="72"/>
        <end position="134"/>
    </location>
</feature>
<dbReference type="EMBL" id="CP039690">
    <property type="protein sequence ID" value="QCI67543.1"/>
    <property type="molecule type" value="Genomic_DNA"/>
</dbReference>
<gene>
    <name evidence="3" type="ORF">E8M01_26965</name>
</gene>
<evidence type="ECO:0000313" key="3">
    <source>
        <dbReference type="EMBL" id="QCI67543.1"/>
    </source>
</evidence>
<evidence type="ECO:0000259" key="2">
    <source>
        <dbReference type="Pfam" id="PF05232"/>
    </source>
</evidence>
<feature type="transmembrane region" description="Helical" evidence="1">
    <location>
        <begin position="107"/>
        <end position="129"/>
    </location>
</feature>
<sequence length="159" mass="17399">MRTTADRIRHTILFELVSLAIVLPAGSWLFGIGLEQMGVIGVGSSIVATIWNYVYNLGFDHLMLRLTGRVAKSLPVRIAHALLFEAGLLLVLLPAIAWYLGISLMEAFIMDIAIAGFYVVYAFVFNLAYDRAFPLPVKTPAKEPAKELAKAPAFSDAMA</sequence>
<dbReference type="AlphaFoldDB" id="A0A4D7BA04"/>
<name>A0A4D7BA04_9HYPH</name>
<evidence type="ECO:0000313" key="4">
    <source>
        <dbReference type="Proteomes" id="UP000298781"/>
    </source>
</evidence>
<dbReference type="Pfam" id="PF05232">
    <property type="entry name" value="BTP"/>
    <property type="match status" value="2"/>
</dbReference>
<feature type="transmembrane region" description="Helical" evidence="1">
    <location>
        <begin position="37"/>
        <end position="57"/>
    </location>
</feature>
<keyword evidence="1" id="KW-0472">Membrane</keyword>
<keyword evidence="4" id="KW-1185">Reference proteome</keyword>
<organism evidence="3 4">
    <name type="scientific">Phreatobacter stygius</name>
    <dbReference type="NCBI Taxonomy" id="1940610"/>
    <lineage>
        <taxon>Bacteria</taxon>
        <taxon>Pseudomonadati</taxon>
        <taxon>Pseudomonadota</taxon>
        <taxon>Alphaproteobacteria</taxon>
        <taxon>Hyphomicrobiales</taxon>
        <taxon>Phreatobacteraceae</taxon>
        <taxon>Phreatobacter</taxon>
    </lineage>
</organism>
<keyword evidence="1" id="KW-1133">Transmembrane helix</keyword>
<proteinExistence type="predicted"/>
<keyword evidence="1" id="KW-0812">Transmembrane</keyword>
<feature type="transmembrane region" description="Helical" evidence="1">
    <location>
        <begin position="12"/>
        <end position="31"/>
    </location>
</feature>
<dbReference type="Proteomes" id="UP000298781">
    <property type="component" value="Chromosome"/>
</dbReference>
<accession>A0A4D7BA04</accession>
<evidence type="ECO:0000256" key="1">
    <source>
        <dbReference type="SAM" id="Phobius"/>
    </source>
</evidence>
<protein>
    <submittedName>
        <fullName evidence="3">PACE efflux transporter</fullName>
    </submittedName>
</protein>
<dbReference type="InterPro" id="IPR058208">
    <property type="entry name" value="PACE"/>
</dbReference>
<reference evidence="3 4" key="1">
    <citation type="submission" date="2019-04" db="EMBL/GenBank/DDBJ databases">
        <title>Phreatobacter aquaticus sp. nov.</title>
        <authorList>
            <person name="Choi A."/>
        </authorList>
    </citation>
    <scope>NUCLEOTIDE SEQUENCE [LARGE SCALE GENOMIC DNA]</scope>
    <source>
        <strain evidence="3 4">KCTC 52518</strain>
    </source>
</reference>
<dbReference type="InterPro" id="IPR007896">
    <property type="entry name" value="BTP_bacteria"/>
</dbReference>
<feature type="transmembrane region" description="Helical" evidence="1">
    <location>
        <begin position="78"/>
        <end position="101"/>
    </location>
</feature>
<dbReference type="OrthoDB" id="1631120at2"/>
<feature type="domain" description="Chlorhexidine efflux transporter" evidence="2">
    <location>
        <begin position="2"/>
        <end position="65"/>
    </location>
</feature>
<dbReference type="RefSeq" id="WP_136962973.1">
    <property type="nucleotide sequence ID" value="NZ_CP039690.1"/>
</dbReference>
<dbReference type="KEGG" id="pstg:E8M01_26965"/>